<dbReference type="PANTHER" id="PTHR12416">
    <property type="entry name" value="RRNA-PROCESSING PROTEIN UTP23 HOMOLOG"/>
    <property type="match status" value="1"/>
</dbReference>
<evidence type="ECO:0000256" key="2">
    <source>
        <dbReference type="ARBA" id="ARBA00022517"/>
    </source>
</evidence>
<evidence type="ECO:0000256" key="4">
    <source>
        <dbReference type="ARBA" id="ARBA00023242"/>
    </source>
</evidence>
<dbReference type="EMBL" id="CVRI01000020">
    <property type="protein sequence ID" value="CRK91081.1"/>
    <property type="molecule type" value="Genomic_DNA"/>
</dbReference>
<reference evidence="9 10" key="1">
    <citation type="submission" date="2015-04" db="EMBL/GenBank/DDBJ databases">
        <authorList>
            <person name="Syromyatnikov M.Y."/>
            <person name="Popov V.N."/>
        </authorList>
    </citation>
    <scope>NUCLEOTIDE SEQUENCE [LARGE SCALE GENOMIC DNA]</scope>
</reference>
<dbReference type="Pfam" id="PF24779">
    <property type="entry name" value="UTP23_sensor"/>
    <property type="match status" value="1"/>
</dbReference>
<name>A0A1J1HY64_9DIPT</name>
<dbReference type="SUPFAM" id="SSF88723">
    <property type="entry name" value="PIN domain-like"/>
    <property type="match status" value="1"/>
</dbReference>
<dbReference type="CDD" id="cd09866">
    <property type="entry name" value="PIN_Fcf1-Utp23-H"/>
    <property type="match status" value="1"/>
</dbReference>
<comment type="function">
    <text evidence="5">Involved in rRNA-processing and ribosome biogenesis.</text>
</comment>
<dbReference type="STRING" id="568069.A0A1J1HY64"/>
<comment type="subcellular location">
    <subcellularLocation>
        <location evidence="1">Nucleus</location>
        <location evidence="1">Nucleolus</location>
    </subcellularLocation>
</comment>
<keyword evidence="10" id="KW-1185">Reference proteome</keyword>
<dbReference type="AlphaFoldDB" id="A0A1J1HY64"/>
<dbReference type="Gene3D" id="3.40.50.1010">
    <property type="entry name" value="5'-nuclease"/>
    <property type="match status" value="1"/>
</dbReference>
<dbReference type="OrthoDB" id="25675at2759"/>
<dbReference type="InterPro" id="IPR029060">
    <property type="entry name" value="PIN-like_dom_sf"/>
</dbReference>
<evidence type="ECO:0000259" key="8">
    <source>
        <dbReference type="Pfam" id="PF24779"/>
    </source>
</evidence>
<dbReference type="Proteomes" id="UP000183832">
    <property type="component" value="Unassembled WGS sequence"/>
</dbReference>
<evidence type="ECO:0000313" key="9">
    <source>
        <dbReference type="EMBL" id="CRK91081.1"/>
    </source>
</evidence>
<organism evidence="9 10">
    <name type="scientific">Clunio marinus</name>
    <dbReference type="NCBI Taxonomy" id="568069"/>
    <lineage>
        <taxon>Eukaryota</taxon>
        <taxon>Metazoa</taxon>
        <taxon>Ecdysozoa</taxon>
        <taxon>Arthropoda</taxon>
        <taxon>Hexapoda</taxon>
        <taxon>Insecta</taxon>
        <taxon>Pterygota</taxon>
        <taxon>Neoptera</taxon>
        <taxon>Endopterygota</taxon>
        <taxon>Diptera</taxon>
        <taxon>Nematocera</taxon>
        <taxon>Chironomoidea</taxon>
        <taxon>Chironomidae</taxon>
        <taxon>Clunio</taxon>
    </lineage>
</organism>
<feature type="domain" description="UTP23 sensor motif region" evidence="8">
    <location>
        <begin position="195"/>
        <end position="211"/>
    </location>
</feature>
<dbReference type="InterPro" id="IPR057776">
    <property type="entry name" value="UTP23_sensor"/>
</dbReference>
<evidence type="ECO:0000256" key="3">
    <source>
        <dbReference type="ARBA" id="ARBA00022552"/>
    </source>
</evidence>
<evidence type="ECO:0000256" key="1">
    <source>
        <dbReference type="ARBA" id="ARBA00004604"/>
    </source>
</evidence>
<dbReference type="GO" id="GO:0006364">
    <property type="term" value="P:rRNA processing"/>
    <property type="evidence" value="ECO:0007669"/>
    <property type="project" value="UniProtKB-KW"/>
</dbReference>
<sequence>MKVTRFKKACKRIYFYINNFNYRPPIQVLIDGTFCFAAIKNKFSIEDQLKSYLQLELRLLTTPCMIIESEKLGHKLHQVTQKLKSFNLNKCGHEKNPLAGSECIKTMVKDNHFIVATQDRDLQDWLRHQIGKALIYLHNVVPHLDEPSDASKKFVIRKSKATTRVSTFEDEQLMNIKKKEGLLKESSLVRIKNIKKKKKGGPNPLSCKKKKINIQTKIKKEKMKSKIKKKL</sequence>
<dbReference type="InterPro" id="IPR006984">
    <property type="entry name" value="Fcf1/UTP23"/>
</dbReference>
<proteinExistence type="inferred from homology"/>
<evidence type="ECO:0000256" key="7">
    <source>
        <dbReference type="ARBA" id="ARBA00071400"/>
    </source>
</evidence>
<comment type="similarity">
    <text evidence="6">Belongs to the UTP23/FCF1 family. UTP23 subfamily.</text>
</comment>
<keyword evidence="4" id="KW-0539">Nucleus</keyword>
<dbReference type="GO" id="GO:0032040">
    <property type="term" value="C:small-subunit processome"/>
    <property type="evidence" value="ECO:0007669"/>
    <property type="project" value="InterPro"/>
</dbReference>
<protein>
    <recommendedName>
        <fullName evidence="7">rRNA-processing protein UTP23 homolog</fullName>
    </recommendedName>
</protein>
<keyword evidence="2" id="KW-0690">Ribosome biogenesis</keyword>
<evidence type="ECO:0000256" key="5">
    <source>
        <dbReference type="ARBA" id="ARBA00037300"/>
    </source>
</evidence>
<gene>
    <name evidence="9" type="ORF">CLUMA_CG004769</name>
</gene>
<dbReference type="Pfam" id="PF04900">
    <property type="entry name" value="Fcf1"/>
    <property type="match status" value="1"/>
</dbReference>
<accession>A0A1J1HY64</accession>
<keyword evidence="3" id="KW-0698">rRNA processing</keyword>
<dbReference type="FunFam" id="3.40.50.1010:FF:000006">
    <property type="entry name" value="rRNA-processing protein UTP23 homolog"/>
    <property type="match status" value="1"/>
</dbReference>
<evidence type="ECO:0000256" key="6">
    <source>
        <dbReference type="ARBA" id="ARBA00038503"/>
    </source>
</evidence>
<evidence type="ECO:0000313" key="10">
    <source>
        <dbReference type="Proteomes" id="UP000183832"/>
    </source>
</evidence>